<sequence length="146" mass="15795">MDLSSVNWQFIAPVAVIMAALLVIRVLPRLTSGGASVVEPSQVNAWRLAGEDLMILDVRSPAEFAKGHVPDAVNMPVVSLQSRLLDLRFGETDAFKSVPVYLMCETEARASAAARLMKQSGFKRLAIIGGGFRRWKREGLPTASGA</sequence>
<name>A0A512HA18_9PROT</name>
<proteinExistence type="predicted"/>
<dbReference type="InterPro" id="IPR036873">
    <property type="entry name" value="Rhodanese-like_dom_sf"/>
</dbReference>
<dbReference type="SUPFAM" id="SSF52821">
    <property type="entry name" value="Rhodanese/Cell cycle control phosphatase"/>
    <property type="match status" value="1"/>
</dbReference>
<dbReference type="PANTHER" id="PTHR43031:SF1">
    <property type="entry name" value="PYRIDINE NUCLEOTIDE-DISULPHIDE OXIDOREDUCTASE"/>
    <property type="match status" value="1"/>
</dbReference>
<protein>
    <recommendedName>
        <fullName evidence="2">Rhodanese domain-containing protein</fullName>
    </recommendedName>
</protein>
<dbReference type="AlphaFoldDB" id="A0A512HA18"/>
<dbReference type="PROSITE" id="PS50206">
    <property type="entry name" value="RHODANESE_3"/>
    <property type="match status" value="1"/>
</dbReference>
<reference evidence="3 4" key="1">
    <citation type="submission" date="2019-07" db="EMBL/GenBank/DDBJ databases">
        <title>Whole genome shotgun sequence of Rhodospirillum oryzae NBRC 107573.</title>
        <authorList>
            <person name="Hosoyama A."/>
            <person name="Uohara A."/>
            <person name="Ohji S."/>
            <person name="Ichikawa N."/>
        </authorList>
    </citation>
    <scope>NUCLEOTIDE SEQUENCE [LARGE SCALE GENOMIC DNA]</scope>
    <source>
        <strain evidence="3 4">NBRC 107573</strain>
    </source>
</reference>
<feature type="domain" description="Rhodanese" evidence="2">
    <location>
        <begin position="49"/>
        <end position="144"/>
    </location>
</feature>
<organism evidence="3 4">
    <name type="scientific">Pararhodospirillum oryzae</name>
    <dbReference type="NCBI Taxonomy" id="478448"/>
    <lineage>
        <taxon>Bacteria</taxon>
        <taxon>Pseudomonadati</taxon>
        <taxon>Pseudomonadota</taxon>
        <taxon>Alphaproteobacteria</taxon>
        <taxon>Rhodospirillales</taxon>
        <taxon>Rhodospirillaceae</taxon>
        <taxon>Pararhodospirillum</taxon>
    </lineage>
</organism>
<comment type="caution">
    <text evidence="3">The sequence shown here is derived from an EMBL/GenBank/DDBJ whole genome shotgun (WGS) entry which is preliminary data.</text>
</comment>
<dbReference type="OrthoDB" id="9802991at2"/>
<dbReference type="SMART" id="SM00450">
    <property type="entry name" value="RHOD"/>
    <property type="match status" value="1"/>
</dbReference>
<dbReference type="InterPro" id="IPR050229">
    <property type="entry name" value="GlpE_sulfurtransferase"/>
</dbReference>
<evidence type="ECO:0000313" key="4">
    <source>
        <dbReference type="Proteomes" id="UP000321567"/>
    </source>
</evidence>
<dbReference type="InterPro" id="IPR001763">
    <property type="entry name" value="Rhodanese-like_dom"/>
</dbReference>
<keyword evidence="1" id="KW-0472">Membrane</keyword>
<accession>A0A512HA18</accession>
<feature type="transmembrane region" description="Helical" evidence="1">
    <location>
        <begin position="6"/>
        <end position="27"/>
    </location>
</feature>
<evidence type="ECO:0000313" key="3">
    <source>
        <dbReference type="EMBL" id="GEO82230.1"/>
    </source>
</evidence>
<keyword evidence="1" id="KW-1133">Transmembrane helix</keyword>
<gene>
    <name evidence="3" type="ORF">ROR02_23610</name>
</gene>
<evidence type="ECO:0000256" key="1">
    <source>
        <dbReference type="SAM" id="Phobius"/>
    </source>
</evidence>
<dbReference type="EMBL" id="BJZO01000066">
    <property type="protein sequence ID" value="GEO82230.1"/>
    <property type="molecule type" value="Genomic_DNA"/>
</dbReference>
<dbReference type="Pfam" id="PF00581">
    <property type="entry name" value="Rhodanese"/>
    <property type="match status" value="1"/>
</dbReference>
<dbReference type="PANTHER" id="PTHR43031">
    <property type="entry name" value="FAD-DEPENDENT OXIDOREDUCTASE"/>
    <property type="match status" value="1"/>
</dbReference>
<dbReference type="CDD" id="cd00158">
    <property type="entry name" value="RHOD"/>
    <property type="match status" value="1"/>
</dbReference>
<keyword evidence="1" id="KW-0812">Transmembrane</keyword>
<dbReference type="Gene3D" id="3.40.250.10">
    <property type="entry name" value="Rhodanese-like domain"/>
    <property type="match status" value="1"/>
</dbReference>
<dbReference type="RefSeq" id="WP_147164244.1">
    <property type="nucleotide sequence ID" value="NZ_BJZO01000066.1"/>
</dbReference>
<dbReference type="Proteomes" id="UP000321567">
    <property type="component" value="Unassembled WGS sequence"/>
</dbReference>
<keyword evidence="4" id="KW-1185">Reference proteome</keyword>
<evidence type="ECO:0000259" key="2">
    <source>
        <dbReference type="PROSITE" id="PS50206"/>
    </source>
</evidence>